<proteinExistence type="predicted"/>
<dbReference type="SUPFAM" id="SSF53850">
    <property type="entry name" value="Periplasmic binding protein-like II"/>
    <property type="match status" value="1"/>
</dbReference>
<dbReference type="Pfam" id="PF12727">
    <property type="entry name" value="PBP_like"/>
    <property type="match status" value="1"/>
</dbReference>
<evidence type="ECO:0000259" key="1">
    <source>
        <dbReference type="Pfam" id="PF12727"/>
    </source>
</evidence>
<dbReference type="AlphaFoldDB" id="A0A645GTC7"/>
<dbReference type="EMBL" id="VSSQ01081102">
    <property type="protein sequence ID" value="MPN30108.1"/>
    <property type="molecule type" value="Genomic_DNA"/>
</dbReference>
<organism evidence="2">
    <name type="scientific">bioreactor metagenome</name>
    <dbReference type="NCBI Taxonomy" id="1076179"/>
    <lineage>
        <taxon>unclassified sequences</taxon>
        <taxon>metagenomes</taxon>
        <taxon>ecological metagenomes</taxon>
    </lineage>
</organism>
<name>A0A645GTC7_9ZZZZ</name>
<dbReference type="InterPro" id="IPR024370">
    <property type="entry name" value="PBP_domain"/>
</dbReference>
<gene>
    <name evidence="2" type="ORF">SDC9_177566</name>
</gene>
<sequence>MLDYNLNKLNINNENILGYFREEFTHLAVAAQVASGDVDVGLGVYSAAKMMNLDFIPVCNEEYDIAIPEEYIETNIIKEFIETIKSNEFKNELKKLGGYDCSKTGEIIYL</sequence>
<protein>
    <recommendedName>
        <fullName evidence="1">PBP domain-containing protein</fullName>
    </recommendedName>
</protein>
<comment type="caution">
    <text evidence="2">The sequence shown here is derived from an EMBL/GenBank/DDBJ whole genome shotgun (WGS) entry which is preliminary data.</text>
</comment>
<reference evidence="2" key="1">
    <citation type="submission" date="2019-08" db="EMBL/GenBank/DDBJ databases">
        <authorList>
            <person name="Kucharzyk K."/>
            <person name="Murdoch R.W."/>
            <person name="Higgins S."/>
            <person name="Loffler F."/>
        </authorList>
    </citation>
    <scope>NUCLEOTIDE SEQUENCE</scope>
</reference>
<dbReference type="PANTHER" id="PTHR38431:SF1">
    <property type="entry name" value="BLL2305 PROTEIN"/>
    <property type="match status" value="1"/>
</dbReference>
<feature type="domain" description="PBP" evidence="1">
    <location>
        <begin position="2"/>
        <end position="85"/>
    </location>
</feature>
<dbReference type="PANTHER" id="PTHR38431">
    <property type="entry name" value="BLL2305 PROTEIN"/>
    <property type="match status" value="1"/>
</dbReference>
<accession>A0A645GTC7</accession>
<evidence type="ECO:0000313" key="2">
    <source>
        <dbReference type="EMBL" id="MPN30108.1"/>
    </source>
</evidence>